<evidence type="ECO:0000313" key="16">
    <source>
        <dbReference type="Proteomes" id="UP000824225"/>
    </source>
</evidence>
<dbReference type="PRINTS" id="PR00344">
    <property type="entry name" value="BCTRLSENSOR"/>
</dbReference>
<evidence type="ECO:0000256" key="5">
    <source>
        <dbReference type="ARBA" id="ARBA00022679"/>
    </source>
</evidence>
<dbReference type="GO" id="GO:0005737">
    <property type="term" value="C:cytoplasm"/>
    <property type="evidence" value="ECO:0007669"/>
    <property type="project" value="UniProtKB-ARBA"/>
</dbReference>
<dbReference type="InterPro" id="IPR003661">
    <property type="entry name" value="HisK_dim/P_dom"/>
</dbReference>
<accession>A0A9D2HAQ9</accession>
<dbReference type="CDD" id="cd00082">
    <property type="entry name" value="HisKA"/>
    <property type="match status" value="1"/>
</dbReference>
<dbReference type="InterPro" id="IPR029016">
    <property type="entry name" value="GAF-like_dom_sf"/>
</dbReference>
<dbReference type="SUPFAM" id="SSF55874">
    <property type="entry name" value="ATPase domain of HSP90 chaperone/DNA topoisomerase II/histidine kinase"/>
    <property type="match status" value="1"/>
</dbReference>
<evidence type="ECO:0000256" key="13">
    <source>
        <dbReference type="SAM" id="Phobius"/>
    </source>
</evidence>
<dbReference type="InterPro" id="IPR003594">
    <property type="entry name" value="HATPase_dom"/>
</dbReference>
<keyword evidence="5" id="KW-0808">Transferase</keyword>
<dbReference type="InterPro" id="IPR025201">
    <property type="entry name" value="KdpD_TM"/>
</dbReference>
<proteinExistence type="predicted"/>
<evidence type="ECO:0000256" key="1">
    <source>
        <dbReference type="ARBA" id="ARBA00000085"/>
    </source>
</evidence>
<dbReference type="Pfam" id="PF02518">
    <property type="entry name" value="HATPase_c"/>
    <property type="match status" value="1"/>
</dbReference>
<dbReference type="SMART" id="SM00388">
    <property type="entry name" value="HisKA"/>
    <property type="match status" value="1"/>
</dbReference>
<keyword evidence="11" id="KW-0902">Two-component regulatory system</keyword>
<dbReference type="InterPro" id="IPR003852">
    <property type="entry name" value="Sig_transdc_His_kinase_KdpD_N"/>
</dbReference>
<name>A0A9D2HAQ9_9BACT</name>
<dbReference type="InterPro" id="IPR038318">
    <property type="entry name" value="KdpD_sf"/>
</dbReference>
<comment type="subcellular location">
    <subcellularLocation>
        <location evidence="2">Membrane</location>
        <topology evidence="2">Multi-pass membrane protein</topology>
    </subcellularLocation>
</comment>
<dbReference type="InterPro" id="IPR052023">
    <property type="entry name" value="Histidine_kinase_KdpD"/>
</dbReference>
<dbReference type="SUPFAM" id="SSF52402">
    <property type="entry name" value="Adenine nucleotide alpha hydrolases-like"/>
    <property type="match status" value="1"/>
</dbReference>
<keyword evidence="10 13" id="KW-1133">Transmembrane helix</keyword>
<dbReference type="InterPro" id="IPR005467">
    <property type="entry name" value="His_kinase_dom"/>
</dbReference>
<dbReference type="InterPro" id="IPR027417">
    <property type="entry name" value="P-loop_NTPase"/>
</dbReference>
<evidence type="ECO:0000256" key="4">
    <source>
        <dbReference type="ARBA" id="ARBA00022553"/>
    </source>
</evidence>
<dbReference type="Gene3D" id="1.20.120.620">
    <property type="entry name" value="Backbone structure of the membrane domain of e. Coli histidine kinase receptor kdpd"/>
    <property type="match status" value="1"/>
</dbReference>
<evidence type="ECO:0000256" key="6">
    <source>
        <dbReference type="ARBA" id="ARBA00022692"/>
    </source>
</evidence>
<dbReference type="InterPro" id="IPR036097">
    <property type="entry name" value="HisK_dim/P_sf"/>
</dbReference>
<evidence type="ECO:0000256" key="12">
    <source>
        <dbReference type="ARBA" id="ARBA00023136"/>
    </source>
</evidence>
<keyword evidence="4" id="KW-0597">Phosphoprotein</keyword>
<reference evidence="15" key="1">
    <citation type="journal article" date="2021" name="PeerJ">
        <title>Extensive microbial diversity within the chicken gut microbiome revealed by metagenomics and culture.</title>
        <authorList>
            <person name="Gilroy R."/>
            <person name="Ravi A."/>
            <person name="Getino M."/>
            <person name="Pursley I."/>
            <person name="Horton D.L."/>
            <person name="Alikhan N.F."/>
            <person name="Baker D."/>
            <person name="Gharbi K."/>
            <person name="Hall N."/>
            <person name="Watson M."/>
            <person name="Adriaenssens E.M."/>
            <person name="Foster-Nyarko E."/>
            <person name="Jarju S."/>
            <person name="Secka A."/>
            <person name="Antonio M."/>
            <person name="Oren A."/>
            <person name="Chaudhuri R.R."/>
            <person name="La Ragione R."/>
            <person name="Hildebrand F."/>
            <person name="Pallen M.J."/>
        </authorList>
    </citation>
    <scope>NUCLEOTIDE SEQUENCE</scope>
    <source>
        <strain evidence="15">CHK186-16707</strain>
    </source>
</reference>
<keyword evidence="8 15" id="KW-0418">Kinase</keyword>
<gene>
    <name evidence="15" type="ORF">H9962_01250</name>
</gene>
<dbReference type="CDD" id="cd01987">
    <property type="entry name" value="USP_KdpD-like"/>
    <property type="match status" value="1"/>
</dbReference>
<dbReference type="Gene3D" id="3.40.50.300">
    <property type="entry name" value="P-loop containing nucleotide triphosphate hydrolases"/>
    <property type="match status" value="1"/>
</dbReference>
<dbReference type="InterPro" id="IPR036890">
    <property type="entry name" value="HATPase_C_sf"/>
</dbReference>
<dbReference type="PANTHER" id="PTHR45569">
    <property type="entry name" value="SENSOR PROTEIN KDPD"/>
    <property type="match status" value="1"/>
</dbReference>
<dbReference type="GO" id="GO:0000155">
    <property type="term" value="F:phosphorelay sensor kinase activity"/>
    <property type="evidence" value="ECO:0007669"/>
    <property type="project" value="InterPro"/>
</dbReference>
<evidence type="ECO:0000256" key="8">
    <source>
        <dbReference type="ARBA" id="ARBA00022777"/>
    </source>
</evidence>
<dbReference type="InterPro" id="IPR004358">
    <property type="entry name" value="Sig_transdc_His_kin-like_C"/>
</dbReference>
<dbReference type="SMART" id="SM00387">
    <property type="entry name" value="HATPase_c"/>
    <property type="match status" value="1"/>
</dbReference>
<dbReference type="EMBL" id="DXAN01000003">
    <property type="protein sequence ID" value="HJA07807.1"/>
    <property type="molecule type" value="Genomic_DNA"/>
</dbReference>
<dbReference type="FunFam" id="3.40.50.300:FF:000483">
    <property type="entry name" value="Sensor histidine kinase KdpD"/>
    <property type="match status" value="1"/>
</dbReference>
<keyword evidence="6 13" id="KW-0812">Transmembrane</keyword>
<comment type="catalytic activity">
    <reaction evidence="1">
        <text>ATP + protein L-histidine = ADP + protein N-phospho-L-histidine.</text>
        <dbReference type="EC" id="2.7.13.3"/>
    </reaction>
</comment>
<dbReference type="EC" id="2.7.13.3" evidence="3"/>
<dbReference type="Gene3D" id="3.40.50.620">
    <property type="entry name" value="HUPs"/>
    <property type="match status" value="1"/>
</dbReference>
<dbReference type="Pfam" id="PF02702">
    <property type="entry name" value="KdpD"/>
    <property type="match status" value="1"/>
</dbReference>
<evidence type="ECO:0000256" key="3">
    <source>
        <dbReference type="ARBA" id="ARBA00012438"/>
    </source>
</evidence>
<dbReference type="PROSITE" id="PS50109">
    <property type="entry name" value="HIS_KIN"/>
    <property type="match status" value="1"/>
</dbReference>
<feature type="transmembrane region" description="Helical" evidence="13">
    <location>
        <begin position="456"/>
        <end position="475"/>
    </location>
</feature>
<dbReference type="GO" id="GO:0005886">
    <property type="term" value="C:plasma membrane"/>
    <property type="evidence" value="ECO:0007669"/>
    <property type="project" value="TreeGrafter"/>
</dbReference>
<dbReference type="Gene3D" id="3.30.450.40">
    <property type="match status" value="1"/>
</dbReference>
<evidence type="ECO:0000256" key="10">
    <source>
        <dbReference type="ARBA" id="ARBA00022989"/>
    </source>
</evidence>
<organism evidence="15 16">
    <name type="scientific">Candidatus Mailhella merdigallinarum</name>
    <dbReference type="NCBI Taxonomy" id="2838658"/>
    <lineage>
        <taxon>Bacteria</taxon>
        <taxon>Pseudomonadati</taxon>
        <taxon>Thermodesulfobacteriota</taxon>
        <taxon>Desulfovibrionia</taxon>
        <taxon>Desulfovibrionales</taxon>
        <taxon>Desulfovibrionaceae</taxon>
        <taxon>Mailhella</taxon>
    </lineage>
</organism>
<dbReference type="SUPFAM" id="SSF47384">
    <property type="entry name" value="Homodimeric domain of signal transducing histidine kinase"/>
    <property type="match status" value="1"/>
</dbReference>
<dbReference type="Pfam" id="PF00512">
    <property type="entry name" value="HisKA"/>
    <property type="match status" value="1"/>
</dbReference>
<dbReference type="Proteomes" id="UP000824225">
    <property type="component" value="Unassembled WGS sequence"/>
</dbReference>
<evidence type="ECO:0000256" key="2">
    <source>
        <dbReference type="ARBA" id="ARBA00004141"/>
    </source>
</evidence>
<dbReference type="CDD" id="cd00075">
    <property type="entry name" value="HATPase"/>
    <property type="match status" value="1"/>
</dbReference>
<dbReference type="AlphaFoldDB" id="A0A9D2HAQ9"/>
<dbReference type="PANTHER" id="PTHR45569:SF1">
    <property type="entry name" value="SENSOR PROTEIN KDPD"/>
    <property type="match status" value="1"/>
</dbReference>
<evidence type="ECO:0000256" key="7">
    <source>
        <dbReference type="ARBA" id="ARBA00022741"/>
    </source>
</evidence>
<evidence type="ECO:0000259" key="14">
    <source>
        <dbReference type="PROSITE" id="PS50109"/>
    </source>
</evidence>
<feature type="transmembrane region" description="Helical" evidence="13">
    <location>
        <begin position="381"/>
        <end position="399"/>
    </location>
</feature>
<dbReference type="Gene3D" id="1.10.287.130">
    <property type="match status" value="1"/>
</dbReference>
<feature type="domain" description="Histidine kinase" evidence="14">
    <location>
        <begin position="665"/>
        <end position="882"/>
    </location>
</feature>
<evidence type="ECO:0000256" key="9">
    <source>
        <dbReference type="ARBA" id="ARBA00022840"/>
    </source>
</evidence>
<dbReference type="Pfam" id="PF13493">
    <property type="entry name" value="DUF4118"/>
    <property type="match status" value="1"/>
</dbReference>
<reference evidence="15" key="2">
    <citation type="submission" date="2021-04" db="EMBL/GenBank/DDBJ databases">
        <authorList>
            <person name="Gilroy R."/>
        </authorList>
    </citation>
    <scope>NUCLEOTIDE SEQUENCE</scope>
    <source>
        <strain evidence="15">CHK186-16707</strain>
    </source>
</reference>
<dbReference type="SUPFAM" id="SSF55781">
    <property type="entry name" value="GAF domain-like"/>
    <property type="match status" value="1"/>
</dbReference>
<feature type="transmembrane region" description="Helical" evidence="13">
    <location>
        <begin position="406"/>
        <end position="424"/>
    </location>
</feature>
<evidence type="ECO:0000256" key="11">
    <source>
        <dbReference type="ARBA" id="ARBA00023012"/>
    </source>
</evidence>
<keyword evidence="12 13" id="KW-0472">Membrane</keyword>
<dbReference type="GO" id="GO:0005524">
    <property type="term" value="F:ATP binding"/>
    <property type="evidence" value="ECO:0007669"/>
    <property type="project" value="UniProtKB-KW"/>
</dbReference>
<keyword evidence="7" id="KW-0547">Nucleotide-binding</keyword>
<protein>
    <recommendedName>
        <fullName evidence="3">histidine kinase</fullName>
        <ecNumber evidence="3">2.7.13.3</ecNumber>
    </recommendedName>
</protein>
<keyword evidence="9" id="KW-0067">ATP-binding</keyword>
<comment type="caution">
    <text evidence="15">The sequence shown here is derived from an EMBL/GenBank/DDBJ whole genome shotgun (WGS) entry which is preliminary data.</text>
</comment>
<evidence type="ECO:0000313" key="15">
    <source>
        <dbReference type="EMBL" id="HJA07807.1"/>
    </source>
</evidence>
<sequence>MLKIFFGYAAGVGKTTAMLKAAHAAKAQGIDIVAGYVEPHPRPETSALLDGLEQLPLLRISYRNVTLNELDVDAALARKPEVLLVDELAHTNAHGSRNTKRYQDVEEILRAGISVWTTVNVQHLESLNDLVASITGVVVRERLPDNVFDQADQVELVDIEPKELILRLKAGKIYREKQAQRALEHFFLPANLTGLREIALRRMADRVNRAAQAESPSGSGRRQVKEHILICLSGAPSNARVIRTAARMTDAFHADFTALYVQNSEGEKRSKDPALLANVKLAEELGAVVVETRGSNIPARIAEYAKLSGVSKIVLGRSPAGKHLFRQVPTLVERLAELAPEIDIYIIPDSQPISSHPSRRKRHFRNLGSLLGTPPSSWKQWGITGLILCLCSAGGWLLRLCGVHDIGITGLYMFGVLGIAAFTAGPWYGAAASAMSVLLFDCLFVPPLFSLSVYDLSYFITFTLMFLVALSASALTSRTQAQAQQSIRRATYTELMLTNSRRLQQAENEEAMLTEACRQFRALLGCHVVCYPVHDGALGRPQIHLRADGQDAAASTLLTRSNEKSVAQWVMKNNRPAGAGTDTLPGAFCHYIPIAGHREVFAVFGFARPDDDGASRVFDAAEKNLVLALSGECALAIEKERLIHANAKIRARVQQEKLHADVLRTISHDLRTPLTSIYGNAAMLSSNADMLPPARRHELADAIEDEARYLVDMVENILALTRLEQYGFTLRMEAELVEDVVQEAVNIIRPRAGRRRLKTEFAAPLLLARMDARLTVQVLVNLLDNAIRHSPEDSSITIRAIPRGKEVVVEVADEGSGIPKADKEHIFEMFYTTSTGKGDGRRGMGIGLALCRSIIQAMGGEIGVRDNMPVGTVFFFNLQREAEELSLCNSMQE</sequence>
<dbReference type="InterPro" id="IPR014729">
    <property type="entry name" value="Rossmann-like_a/b/a_fold"/>
</dbReference>
<dbReference type="Gene3D" id="3.30.565.10">
    <property type="entry name" value="Histidine kinase-like ATPase, C-terminal domain"/>
    <property type="match status" value="1"/>
</dbReference>